<evidence type="ECO:0000256" key="1">
    <source>
        <dbReference type="SAM" id="Coils"/>
    </source>
</evidence>
<keyword evidence="4" id="KW-1185">Reference proteome</keyword>
<keyword evidence="1" id="KW-0175">Coiled coil</keyword>
<feature type="region of interest" description="Disordered" evidence="2">
    <location>
        <begin position="25"/>
        <end position="54"/>
    </location>
</feature>
<protein>
    <submittedName>
        <fullName evidence="3">Uncharacterized protein</fullName>
    </submittedName>
</protein>
<name>A0AAD9DGN9_9STRA</name>
<evidence type="ECO:0000256" key="2">
    <source>
        <dbReference type="SAM" id="MobiDB-lite"/>
    </source>
</evidence>
<evidence type="ECO:0000313" key="3">
    <source>
        <dbReference type="EMBL" id="KAK1747086.1"/>
    </source>
</evidence>
<evidence type="ECO:0000313" key="4">
    <source>
        <dbReference type="Proteomes" id="UP001224775"/>
    </source>
</evidence>
<dbReference type="EMBL" id="JATAAI010000003">
    <property type="protein sequence ID" value="KAK1747086.1"/>
    <property type="molecule type" value="Genomic_DNA"/>
</dbReference>
<comment type="caution">
    <text evidence="3">The sequence shown here is derived from an EMBL/GenBank/DDBJ whole genome shotgun (WGS) entry which is preliminary data.</text>
</comment>
<feature type="compositionally biased region" description="Basic and acidic residues" evidence="2">
    <location>
        <begin position="105"/>
        <end position="114"/>
    </location>
</feature>
<gene>
    <name evidence="3" type="ORF">QTG54_002430</name>
</gene>
<accession>A0AAD9DGN9</accession>
<proteinExistence type="predicted"/>
<dbReference type="Proteomes" id="UP001224775">
    <property type="component" value="Unassembled WGS sequence"/>
</dbReference>
<reference evidence="3" key="1">
    <citation type="submission" date="2023-06" db="EMBL/GenBank/DDBJ databases">
        <title>Survivors Of The Sea: Transcriptome response of Skeletonema marinoi to long-term dormancy.</title>
        <authorList>
            <person name="Pinder M.I.M."/>
            <person name="Kourtchenko O."/>
            <person name="Robertson E.K."/>
            <person name="Larsson T."/>
            <person name="Maumus F."/>
            <person name="Osuna-Cruz C.M."/>
            <person name="Vancaester E."/>
            <person name="Stenow R."/>
            <person name="Vandepoele K."/>
            <person name="Ploug H."/>
            <person name="Bruchert V."/>
            <person name="Godhe A."/>
            <person name="Topel M."/>
        </authorList>
    </citation>
    <scope>NUCLEOTIDE SEQUENCE</scope>
    <source>
        <strain evidence="3">R05AC</strain>
    </source>
</reference>
<feature type="coiled-coil region" evidence="1">
    <location>
        <begin position="151"/>
        <end position="188"/>
    </location>
</feature>
<feature type="region of interest" description="Disordered" evidence="2">
    <location>
        <begin position="95"/>
        <end position="114"/>
    </location>
</feature>
<sequence>MNNLAQRLLIPVTLRSAAASASLIQRSFTTPRPRASSPWTPKKKDDDTTDTPKSLLKVDSSYEKDVLLWRKDLLEAELRLVKEYLERFPVRKAEADEQVNSNISNKDESHDDVVDKDKDDFMSRVASPTREHLRLKKRKAMSKESVLLMEVDKLKEDLGKAELKIKVLEEENEQLRQQQHNNTVMQQDHLTCPTLALRQALNLMLVMTFILTRRRNTKKMMNKNSLLTCLTVY</sequence>
<organism evidence="3 4">
    <name type="scientific">Skeletonema marinoi</name>
    <dbReference type="NCBI Taxonomy" id="267567"/>
    <lineage>
        <taxon>Eukaryota</taxon>
        <taxon>Sar</taxon>
        <taxon>Stramenopiles</taxon>
        <taxon>Ochrophyta</taxon>
        <taxon>Bacillariophyta</taxon>
        <taxon>Coscinodiscophyceae</taxon>
        <taxon>Thalassiosirophycidae</taxon>
        <taxon>Thalassiosirales</taxon>
        <taxon>Skeletonemataceae</taxon>
        <taxon>Skeletonema</taxon>
        <taxon>Skeletonema marinoi-dohrnii complex</taxon>
    </lineage>
</organism>
<dbReference type="AlphaFoldDB" id="A0AAD9DGN9"/>